<feature type="transmembrane region" description="Helical" evidence="1">
    <location>
        <begin position="47"/>
        <end position="72"/>
    </location>
</feature>
<dbReference type="PANTHER" id="PTHR37312">
    <property type="entry name" value="MEMBRANE-BOUND ACYLTRANSFERASE YKRP-RELATED"/>
    <property type="match status" value="1"/>
</dbReference>
<proteinExistence type="predicted"/>
<dbReference type="OrthoDB" id="6623990at2"/>
<dbReference type="Proteomes" id="UP000050326">
    <property type="component" value="Unassembled WGS sequence"/>
</dbReference>
<dbReference type="PANTHER" id="PTHR37312:SF1">
    <property type="entry name" value="MEMBRANE-BOUND ACYLTRANSFERASE YKRP-RELATED"/>
    <property type="match status" value="1"/>
</dbReference>
<protein>
    <submittedName>
        <fullName evidence="3">Acyltransferase family protein</fullName>
    </submittedName>
</protein>
<sequence length="358" mass="42519">MNKIYVNKYTNRNILFDFIKGIAIIFVVAGHSIQYGSGYIFLKYESYFYNIAFKLIYSVHMPLFMLISGYLFYQTFYKSDKIIILYNRIMKLLVPIFTWAFFTILIKITENLANGIDVNYKEIITLYLKTSLLHLWFLWSIFYCSIIIILVNHYFNDSIIAYIYIGFSMLFIPDAFNTHLYKYMYPYFIGAYLWNKYDIKSKMANMKLIIKTATFLALFLCYIILIQFYDYDSYIYTSKIFLFSNPNFMYQLGIDIFRWMIGIIGCSWIIILCIFLINKVNLYIARVAIKIISFIGKHSLGIYIISEYINIYILKKINKICCFNIIIIETIIIIICSLIISIILNKIKFTRIYLLGGR</sequence>
<feature type="transmembrane region" description="Helical" evidence="1">
    <location>
        <begin position="284"/>
        <end position="305"/>
    </location>
</feature>
<keyword evidence="3" id="KW-0012">Acyltransferase</keyword>
<reference evidence="3 4" key="1">
    <citation type="submission" date="2015-09" db="EMBL/GenBank/DDBJ databases">
        <title>Genome sequence of Oxobacter pfennigii DSM 3222.</title>
        <authorList>
            <person name="Poehlein A."/>
            <person name="Bengelsdorf F.R."/>
            <person name="Schiel-Bengelsdorf B."/>
            <person name="Duerre P."/>
            <person name="Daniel R."/>
        </authorList>
    </citation>
    <scope>NUCLEOTIDE SEQUENCE [LARGE SCALE GENOMIC DNA]</scope>
    <source>
        <strain evidence="3 4">DSM 3222</strain>
    </source>
</reference>
<feature type="transmembrane region" description="Helical" evidence="1">
    <location>
        <begin position="256"/>
        <end position="277"/>
    </location>
</feature>
<feature type="transmembrane region" description="Helical" evidence="1">
    <location>
        <begin position="209"/>
        <end position="229"/>
    </location>
</feature>
<feature type="transmembrane region" description="Helical" evidence="1">
    <location>
        <begin position="92"/>
        <end position="113"/>
    </location>
</feature>
<name>A0A0P9AEH7_9CLOT</name>
<dbReference type="PATRIC" id="fig|36849.3.peg.3346"/>
<dbReference type="InterPro" id="IPR052734">
    <property type="entry name" value="Nod_factor_acetyltransferase"/>
</dbReference>
<keyword evidence="4" id="KW-1185">Reference proteome</keyword>
<feature type="transmembrane region" description="Helical" evidence="1">
    <location>
        <begin position="21"/>
        <end position="41"/>
    </location>
</feature>
<evidence type="ECO:0000313" key="4">
    <source>
        <dbReference type="Proteomes" id="UP000050326"/>
    </source>
</evidence>
<keyword evidence="3" id="KW-0808">Transferase</keyword>
<comment type="caution">
    <text evidence="3">The sequence shown here is derived from an EMBL/GenBank/DDBJ whole genome shotgun (WGS) entry which is preliminary data.</text>
</comment>
<dbReference type="RefSeq" id="WP_054876144.1">
    <property type="nucleotide sequence ID" value="NZ_LKET01000039.1"/>
</dbReference>
<feature type="transmembrane region" description="Helical" evidence="1">
    <location>
        <begin position="133"/>
        <end position="152"/>
    </location>
</feature>
<dbReference type="EMBL" id="LKET01000039">
    <property type="protein sequence ID" value="KPU43717.1"/>
    <property type="molecule type" value="Genomic_DNA"/>
</dbReference>
<organism evidence="3 4">
    <name type="scientific">Oxobacter pfennigii</name>
    <dbReference type="NCBI Taxonomy" id="36849"/>
    <lineage>
        <taxon>Bacteria</taxon>
        <taxon>Bacillati</taxon>
        <taxon>Bacillota</taxon>
        <taxon>Clostridia</taxon>
        <taxon>Eubacteriales</taxon>
        <taxon>Clostridiaceae</taxon>
        <taxon>Oxobacter</taxon>
    </lineage>
</organism>
<dbReference type="GO" id="GO:0016747">
    <property type="term" value="F:acyltransferase activity, transferring groups other than amino-acyl groups"/>
    <property type="evidence" value="ECO:0007669"/>
    <property type="project" value="InterPro"/>
</dbReference>
<keyword evidence="1" id="KW-0812">Transmembrane</keyword>
<feature type="transmembrane region" description="Helical" evidence="1">
    <location>
        <begin position="317"/>
        <end position="344"/>
    </location>
</feature>
<evidence type="ECO:0000259" key="2">
    <source>
        <dbReference type="Pfam" id="PF01757"/>
    </source>
</evidence>
<dbReference type="Pfam" id="PF01757">
    <property type="entry name" value="Acyl_transf_3"/>
    <property type="match status" value="1"/>
</dbReference>
<evidence type="ECO:0000313" key="3">
    <source>
        <dbReference type="EMBL" id="KPU43717.1"/>
    </source>
</evidence>
<dbReference type="AlphaFoldDB" id="A0A0P9AEH7"/>
<gene>
    <name evidence="3" type="ORF">OXPF_31590</name>
</gene>
<accession>A0A0P9AEH7</accession>
<keyword evidence="1" id="KW-0472">Membrane</keyword>
<dbReference type="InterPro" id="IPR002656">
    <property type="entry name" value="Acyl_transf_3_dom"/>
</dbReference>
<evidence type="ECO:0000256" key="1">
    <source>
        <dbReference type="SAM" id="Phobius"/>
    </source>
</evidence>
<dbReference type="STRING" id="36849.OXPF_31590"/>
<feature type="domain" description="Acyltransferase 3" evidence="2">
    <location>
        <begin position="16"/>
        <end position="344"/>
    </location>
</feature>
<keyword evidence="1" id="KW-1133">Transmembrane helix</keyword>